<evidence type="ECO:0000313" key="2">
    <source>
        <dbReference type="EMBL" id="PYH72167.1"/>
    </source>
</evidence>
<keyword evidence="3" id="KW-1185">Reference proteome</keyword>
<feature type="compositionally biased region" description="Low complexity" evidence="1">
    <location>
        <begin position="48"/>
        <end position="65"/>
    </location>
</feature>
<gene>
    <name evidence="2" type="ORF">BO88DRAFT_207177</name>
</gene>
<dbReference type="AlphaFoldDB" id="A0A319BHQ5"/>
<feature type="region of interest" description="Disordered" evidence="1">
    <location>
        <begin position="1"/>
        <end position="82"/>
    </location>
</feature>
<dbReference type="Proteomes" id="UP000248405">
    <property type="component" value="Unassembled WGS sequence"/>
</dbReference>
<dbReference type="EMBL" id="KZ821617">
    <property type="protein sequence ID" value="PYH72167.1"/>
    <property type="molecule type" value="Genomic_DNA"/>
</dbReference>
<feature type="compositionally biased region" description="Polar residues" evidence="1">
    <location>
        <begin position="12"/>
        <end position="24"/>
    </location>
</feature>
<dbReference type="GeneID" id="37206494"/>
<proteinExistence type="predicted"/>
<evidence type="ECO:0000313" key="3">
    <source>
        <dbReference type="Proteomes" id="UP000248405"/>
    </source>
</evidence>
<sequence>MQREARSKQADEQASQQASITYNRFLTHEMKNERPMPIAKDKGKTKETPQTTAPRIPRRTTPANRFRPKFHRPPLSRPRDTVALPTPLARRLAADILTVYVVARASFEPPARSIPGKRG</sequence>
<name>A0A319BHQ5_ASPVC</name>
<organism evidence="2 3">
    <name type="scientific">Aspergillus vadensis (strain CBS 113365 / IMI 142717 / IBT 24658)</name>
    <dbReference type="NCBI Taxonomy" id="1448311"/>
    <lineage>
        <taxon>Eukaryota</taxon>
        <taxon>Fungi</taxon>
        <taxon>Dikarya</taxon>
        <taxon>Ascomycota</taxon>
        <taxon>Pezizomycotina</taxon>
        <taxon>Eurotiomycetes</taxon>
        <taxon>Eurotiomycetidae</taxon>
        <taxon>Eurotiales</taxon>
        <taxon>Aspergillaceae</taxon>
        <taxon>Aspergillus</taxon>
        <taxon>Aspergillus subgen. Circumdati</taxon>
    </lineage>
</organism>
<feature type="compositionally biased region" description="Basic and acidic residues" evidence="1">
    <location>
        <begin position="1"/>
        <end position="11"/>
    </location>
</feature>
<reference evidence="2" key="1">
    <citation type="submission" date="2016-12" db="EMBL/GenBank/DDBJ databases">
        <title>The genomes of Aspergillus section Nigri reveals drivers in fungal speciation.</title>
        <authorList>
            <consortium name="DOE Joint Genome Institute"/>
            <person name="Vesth T.C."/>
            <person name="Nybo J."/>
            <person name="Theobald S."/>
            <person name="Brandl J."/>
            <person name="Frisvad J.C."/>
            <person name="Nielsen K.F."/>
            <person name="Lyhne E.K."/>
            <person name="Kogle M.E."/>
            <person name="Kuo A."/>
            <person name="Riley R."/>
            <person name="Clum A."/>
            <person name="Nolan M."/>
            <person name="Lipzen A."/>
            <person name="Salamov A."/>
            <person name="Henrissat B."/>
            <person name="Wiebenga A."/>
            <person name="De Vries R.P."/>
            <person name="Grigoriev I.V."/>
            <person name="Mortensen U.H."/>
            <person name="Andersen M.R."/>
            <person name="Baker S.E."/>
        </authorList>
    </citation>
    <scope>NUCLEOTIDE SEQUENCE [LARGE SCALE GENOMIC DNA]</scope>
    <source>
        <strain evidence="2">CBS 113365</strain>
    </source>
</reference>
<protein>
    <submittedName>
        <fullName evidence="2">Uncharacterized protein</fullName>
    </submittedName>
</protein>
<dbReference type="RefSeq" id="XP_025565961.1">
    <property type="nucleotide sequence ID" value="XM_025701902.1"/>
</dbReference>
<accession>A0A319BHQ5</accession>
<evidence type="ECO:0000256" key="1">
    <source>
        <dbReference type="SAM" id="MobiDB-lite"/>
    </source>
</evidence>
<feature type="compositionally biased region" description="Basic and acidic residues" evidence="1">
    <location>
        <begin position="26"/>
        <end position="47"/>
    </location>
</feature>